<name>A0ABR2VS45_9FUNG</name>
<sequence length="165" mass="18990">MKYAHQIASYEVAKIVTDYLNGVNLQFGNKARMFLNSHLKKNERFKVLESEMKKNGGSEKEITTAINTITKQIKKVKLAISPRDIEDTPKEFLSSNDLNMIHNLSGSYSTDYRFAKDSIYYDCKGNPLKYIKAYPRMSSMCEALQNKPFNCFPLRRGFIPSIHAF</sequence>
<accession>A0ABR2VS45</accession>
<protein>
    <submittedName>
        <fullName evidence="1">Uncharacterized protein</fullName>
    </submittedName>
</protein>
<organism evidence="1 2">
    <name type="scientific">Basidiobolus ranarum</name>
    <dbReference type="NCBI Taxonomy" id="34480"/>
    <lineage>
        <taxon>Eukaryota</taxon>
        <taxon>Fungi</taxon>
        <taxon>Fungi incertae sedis</taxon>
        <taxon>Zoopagomycota</taxon>
        <taxon>Entomophthoromycotina</taxon>
        <taxon>Basidiobolomycetes</taxon>
        <taxon>Basidiobolales</taxon>
        <taxon>Basidiobolaceae</taxon>
        <taxon>Basidiobolus</taxon>
    </lineage>
</organism>
<evidence type="ECO:0000313" key="1">
    <source>
        <dbReference type="EMBL" id="KAK9696352.1"/>
    </source>
</evidence>
<dbReference type="EMBL" id="JASJQH010007974">
    <property type="protein sequence ID" value="KAK9696352.1"/>
    <property type="molecule type" value="Genomic_DNA"/>
</dbReference>
<dbReference type="Proteomes" id="UP001479436">
    <property type="component" value="Unassembled WGS sequence"/>
</dbReference>
<proteinExistence type="predicted"/>
<evidence type="ECO:0000313" key="2">
    <source>
        <dbReference type="Proteomes" id="UP001479436"/>
    </source>
</evidence>
<gene>
    <name evidence="1" type="ORF">K7432_012514</name>
</gene>
<reference evidence="1 2" key="1">
    <citation type="submission" date="2023-04" db="EMBL/GenBank/DDBJ databases">
        <title>Genome of Basidiobolus ranarum AG-B5.</title>
        <authorList>
            <person name="Stajich J.E."/>
            <person name="Carter-House D."/>
            <person name="Gryganskyi A."/>
        </authorList>
    </citation>
    <scope>NUCLEOTIDE SEQUENCE [LARGE SCALE GENOMIC DNA]</scope>
    <source>
        <strain evidence="1 2">AG-B5</strain>
    </source>
</reference>
<keyword evidence="2" id="KW-1185">Reference proteome</keyword>
<comment type="caution">
    <text evidence="1">The sequence shown here is derived from an EMBL/GenBank/DDBJ whole genome shotgun (WGS) entry which is preliminary data.</text>
</comment>